<reference evidence="1" key="1">
    <citation type="submission" date="2019-08" db="EMBL/GenBank/DDBJ databases">
        <authorList>
            <person name="Kucharzyk K."/>
            <person name="Murdoch R.W."/>
            <person name="Higgins S."/>
            <person name="Loffler F."/>
        </authorList>
    </citation>
    <scope>NUCLEOTIDE SEQUENCE</scope>
</reference>
<name>A0A645D1U6_9ZZZZ</name>
<dbReference type="AlphaFoldDB" id="A0A645D1U6"/>
<evidence type="ECO:0000313" key="1">
    <source>
        <dbReference type="EMBL" id="MPM83336.1"/>
    </source>
</evidence>
<accession>A0A645D1U6</accession>
<comment type="caution">
    <text evidence="1">The sequence shown here is derived from an EMBL/GenBank/DDBJ whole genome shotgun (WGS) entry which is preliminary data.</text>
</comment>
<organism evidence="1">
    <name type="scientific">bioreactor metagenome</name>
    <dbReference type="NCBI Taxonomy" id="1076179"/>
    <lineage>
        <taxon>unclassified sequences</taxon>
        <taxon>metagenomes</taxon>
        <taxon>ecological metagenomes</taxon>
    </lineage>
</organism>
<protein>
    <submittedName>
        <fullName evidence="1">Uncharacterized protein</fullName>
    </submittedName>
</protein>
<gene>
    <name evidence="1" type="ORF">SDC9_130400</name>
</gene>
<dbReference type="EMBL" id="VSSQ01032155">
    <property type="protein sequence ID" value="MPM83336.1"/>
    <property type="molecule type" value="Genomic_DNA"/>
</dbReference>
<proteinExistence type="predicted"/>
<sequence>MVTIAHAGGMEGVVEEGDVVAQLFGLAVYAFQHHGEKFVGHVVAVEDAKVAAAVRLEGARRGVGIVADLPRHPANHLRLLCPDAGTAVQRFGYRGYGQAALVGKHLDRRHGCVPHSSGMLADKTFSLPKFYYRVI</sequence>